<evidence type="ECO:0000313" key="5">
    <source>
        <dbReference type="Proteomes" id="UP000019804"/>
    </source>
</evidence>
<dbReference type="InterPro" id="IPR036291">
    <property type="entry name" value="NAD(P)-bd_dom_sf"/>
</dbReference>
<sequence>MFQVKDAVIPVGSWILVTGTNGYIASHVADELLQLGYNVRGSVRNLEKSHWIQDLFNQRYGDNRFELVLVEDATRKGAFEESVKGVSAVAHVATILGSPGSPVEFISSVVDMNCNVLETAAKETSVKRFVYTSSSESAVYTSVDQPGESPVTSRSWNELAITRAQGVSSPSRGFDVYAASKTRGEQTIWTWIREHKPGFVANTVLPSLCFGGSIDPQNQGHPSSSGWPVAIFQNHIDPIMPILNSIVPRGTYCVDVQDVAALHVAGLLHPNVESERIFAFGAPFHWADIVTGFSKLFPERDFPTNMTGLGEQEKVLNIESAERSAGLLKEMGWSGWTLLEDTLKANIADLV</sequence>
<accession>A0A017S3D2</accession>
<evidence type="ECO:0000313" key="4">
    <source>
        <dbReference type="EMBL" id="EYE90685.1"/>
    </source>
</evidence>
<dbReference type="Pfam" id="PF01370">
    <property type="entry name" value="Epimerase"/>
    <property type="match status" value="1"/>
</dbReference>
<keyword evidence="1" id="KW-0560">Oxidoreductase</keyword>
<dbReference type="RefSeq" id="XP_040634375.1">
    <property type="nucleotide sequence ID" value="XM_040785117.1"/>
</dbReference>
<evidence type="ECO:0000259" key="3">
    <source>
        <dbReference type="Pfam" id="PF01370"/>
    </source>
</evidence>
<evidence type="ECO:0000256" key="1">
    <source>
        <dbReference type="ARBA" id="ARBA00023002"/>
    </source>
</evidence>
<dbReference type="Proteomes" id="UP000019804">
    <property type="component" value="Unassembled WGS sequence"/>
</dbReference>
<gene>
    <name evidence="4" type="ORF">EURHEDRAFT_466600</name>
</gene>
<organism evidence="4 5">
    <name type="scientific">Aspergillus ruber (strain CBS 135680)</name>
    <dbReference type="NCBI Taxonomy" id="1388766"/>
    <lineage>
        <taxon>Eukaryota</taxon>
        <taxon>Fungi</taxon>
        <taxon>Dikarya</taxon>
        <taxon>Ascomycota</taxon>
        <taxon>Pezizomycotina</taxon>
        <taxon>Eurotiomycetes</taxon>
        <taxon>Eurotiomycetidae</taxon>
        <taxon>Eurotiales</taxon>
        <taxon>Aspergillaceae</taxon>
        <taxon>Aspergillus</taxon>
        <taxon>Aspergillus subgen. Aspergillus</taxon>
    </lineage>
</organism>
<dbReference type="SUPFAM" id="SSF51735">
    <property type="entry name" value="NAD(P)-binding Rossmann-fold domains"/>
    <property type="match status" value="1"/>
</dbReference>
<dbReference type="GeneID" id="63700241"/>
<dbReference type="EMBL" id="KK088455">
    <property type="protein sequence ID" value="EYE90685.1"/>
    <property type="molecule type" value="Genomic_DNA"/>
</dbReference>
<dbReference type="GO" id="GO:0016616">
    <property type="term" value="F:oxidoreductase activity, acting on the CH-OH group of donors, NAD or NADP as acceptor"/>
    <property type="evidence" value="ECO:0007669"/>
    <property type="project" value="TreeGrafter"/>
</dbReference>
<dbReference type="OrthoDB" id="2735536at2759"/>
<dbReference type="InterPro" id="IPR050425">
    <property type="entry name" value="NAD(P)_dehydrat-like"/>
</dbReference>
<feature type="domain" description="NAD-dependent epimerase/dehydratase" evidence="3">
    <location>
        <begin position="15"/>
        <end position="270"/>
    </location>
</feature>
<reference evidence="5" key="1">
    <citation type="journal article" date="2014" name="Nat. Commun.">
        <title>Genomic adaptations of the halophilic Dead Sea filamentous fungus Eurotium rubrum.</title>
        <authorList>
            <person name="Kis-Papo T."/>
            <person name="Weig A.R."/>
            <person name="Riley R."/>
            <person name="Persoh D."/>
            <person name="Salamov A."/>
            <person name="Sun H."/>
            <person name="Lipzen A."/>
            <person name="Wasser S.P."/>
            <person name="Rambold G."/>
            <person name="Grigoriev I.V."/>
            <person name="Nevo E."/>
        </authorList>
    </citation>
    <scope>NUCLEOTIDE SEQUENCE [LARGE SCALE GENOMIC DNA]</scope>
    <source>
        <strain evidence="5">CBS 135680</strain>
    </source>
</reference>
<dbReference type="AlphaFoldDB" id="A0A017S3D2"/>
<protein>
    <submittedName>
        <fullName evidence="4">NAD(P)-binding protein</fullName>
    </submittedName>
</protein>
<keyword evidence="5" id="KW-1185">Reference proteome</keyword>
<dbReference type="Gene3D" id="3.40.50.720">
    <property type="entry name" value="NAD(P)-binding Rossmann-like Domain"/>
    <property type="match status" value="1"/>
</dbReference>
<evidence type="ECO:0000256" key="2">
    <source>
        <dbReference type="ARBA" id="ARBA00023445"/>
    </source>
</evidence>
<dbReference type="PANTHER" id="PTHR10366:SF562">
    <property type="entry name" value="ALDEHYDE REDUCTASE II (AFU_ORTHOLOGUE AFUA_1G11360)"/>
    <property type="match status" value="1"/>
</dbReference>
<proteinExistence type="inferred from homology"/>
<dbReference type="PANTHER" id="PTHR10366">
    <property type="entry name" value="NAD DEPENDENT EPIMERASE/DEHYDRATASE"/>
    <property type="match status" value="1"/>
</dbReference>
<comment type="similarity">
    <text evidence="2">Belongs to the NAD(P)-dependent epimerase/dehydratase family. Dihydroflavonol-4-reductase subfamily.</text>
</comment>
<dbReference type="STRING" id="1388766.A0A017S3D2"/>
<dbReference type="HOGENOM" id="CLU_007383_9_2_1"/>
<name>A0A017S3D2_ASPRC</name>
<dbReference type="InterPro" id="IPR001509">
    <property type="entry name" value="Epimerase_deHydtase"/>
</dbReference>